<dbReference type="AlphaFoldDB" id="U2MC56"/>
<evidence type="ECO:0000313" key="2">
    <source>
        <dbReference type="EMBL" id="ERJ99279.1"/>
    </source>
</evidence>
<evidence type="ECO:0000256" key="1">
    <source>
        <dbReference type="SAM" id="MobiDB-lite"/>
    </source>
</evidence>
<dbReference type="PATRIC" id="fig|1081904.3.peg.1907"/>
<proteinExistence type="predicted"/>
<gene>
    <name evidence="2" type="ORF">HMPREF1218_2278</name>
</gene>
<accession>U2MC56</accession>
<dbReference type="Proteomes" id="UP000016600">
    <property type="component" value="Unassembled WGS sequence"/>
</dbReference>
<comment type="caution">
    <text evidence="2">The sequence shown here is derived from an EMBL/GenBank/DDBJ whole genome shotgun (WGS) entry which is preliminary data.</text>
</comment>
<organism evidence="2 3">
    <name type="scientific">Hoylesella pleuritidis F0068</name>
    <dbReference type="NCBI Taxonomy" id="1081904"/>
    <lineage>
        <taxon>Bacteria</taxon>
        <taxon>Pseudomonadati</taxon>
        <taxon>Bacteroidota</taxon>
        <taxon>Bacteroidia</taxon>
        <taxon>Bacteroidales</taxon>
        <taxon>Prevotellaceae</taxon>
        <taxon>Hoylesella</taxon>
    </lineage>
</organism>
<name>U2MC56_9BACT</name>
<reference evidence="2 3" key="1">
    <citation type="submission" date="2013-08" db="EMBL/GenBank/DDBJ databases">
        <authorList>
            <person name="Durkin A.S."/>
            <person name="Haft D.R."/>
            <person name="McCorrison J."/>
            <person name="Torralba M."/>
            <person name="Gillis M."/>
            <person name="Haft D.H."/>
            <person name="Methe B."/>
            <person name="Sutton G."/>
            <person name="Nelson K.E."/>
        </authorList>
    </citation>
    <scope>NUCLEOTIDE SEQUENCE [LARGE SCALE GENOMIC DNA]</scope>
    <source>
        <strain evidence="2 3">F0068</strain>
    </source>
</reference>
<feature type="region of interest" description="Disordered" evidence="1">
    <location>
        <begin position="30"/>
        <end position="56"/>
    </location>
</feature>
<evidence type="ECO:0000313" key="3">
    <source>
        <dbReference type="Proteomes" id="UP000016600"/>
    </source>
</evidence>
<keyword evidence="3" id="KW-1185">Reference proteome</keyword>
<feature type="compositionally biased region" description="Polar residues" evidence="1">
    <location>
        <begin position="30"/>
        <end position="39"/>
    </location>
</feature>
<sequence>MNKNYLESRAYSKPECEMIQAEAEQFICTSVSPHPGSQQEEWDPDEEVDGGEYEFE</sequence>
<feature type="compositionally biased region" description="Acidic residues" evidence="1">
    <location>
        <begin position="40"/>
        <end position="56"/>
    </location>
</feature>
<dbReference type="EMBL" id="AWET01000043">
    <property type="protein sequence ID" value="ERJ99279.1"/>
    <property type="molecule type" value="Genomic_DNA"/>
</dbReference>
<protein>
    <submittedName>
        <fullName evidence="2">Uncharacterized protein</fullName>
    </submittedName>
</protein>
<dbReference type="RefSeq" id="WP_021584489.1">
    <property type="nucleotide sequence ID" value="NZ_AWET01000043.1"/>
</dbReference>